<evidence type="ECO:0000313" key="1">
    <source>
        <dbReference type="EMBL" id="GIY60906.1"/>
    </source>
</evidence>
<proteinExistence type="predicted"/>
<gene>
    <name evidence="1" type="ORF">CEXT_204211</name>
</gene>
<name>A0AAV4USM6_CAEEX</name>
<dbReference type="Proteomes" id="UP001054945">
    <property type="component" value="Unassembled WGS sequence"/>
</dbReference>
<dbReference type="EMBL" id="BPLR01013395">
    <property type="protein sequence ID" value="GIY60906.1"/>
    <property type="molecule type" value="Genomic_DNA"/>
</dbReference>
<comment type="caution">
    <text evidence="1">The sequence shown here is derived from an EMBL/GenBank/DDBJ whole genome shotgun (WGS) entry which is preliminary data.</text>
</comment>
<accession>A0AAV4USM6</accession>
<evidence type="ECO:0000313" key="2">
    <source>
        <dbReference type="Proteomes" id="UP001054945"/>
    </source>
</evidence>
<reference evidence="1 2" key="1">
    <citation type="submission" date="2021-06" db="EMBL/GenBank/DDBJ databases">
        <title>Caerostris extrusa draft genome.</title>
        <authorList>
            <person name="Kono N."/>
            <person name="Arakawa K."/>
        </authorList>
    </citation>
    <scope>NUCLEOTIDE SEQUENCE [LARGE SCALE GENOMIC DNA]</scope>
</reference>
<keyword evidence="2" id="KW-1185">Reference proteome</keyword>
<sequence length="106" mass="12194">MPLVGARYRRPGRRTRIEDSILQFWLGGKICSPTENKCHGGTATVNVQLTVSPEQFENQWHKMLVKRHCRCIEVISHSQLNKLCALRLDLNIDINVSAVYLRQKAH</sequence>
<organism evidence="1 2">
    <name type="scientific">Caerostris extrusa</name>
    <name type="common">Bark spider</name>
    <name type="synonym">Caerostris bankana</name>
    <dbReference type="NCBI Taxonomy" id="172846"/>
    <lineage>
        <taxon>Eukaryota</taxon>
        <taxon>Metazoa</taxon>
        <taxon>Ecdysozoa</taxon>
        <taxon>Arthropoda</taxon>
        <taxon>Chelicerata</taxon>
        <taxon>Arachnida</taxon>
        <taxon>Araneae</taxon>
        <taxon>Araneomorphae</taxon>
        <taxon>Entelegynae</taxon>
        <taxon>Araneoidea</taxon>
        <taxon>Araneidae</taxon>
        <taxon>Caerostris</taxon>
    </lineage>
</organism>
<dbReference type="AlphaFoldDB" id="A0AAV4USM6"/>
<protein>
    <submittedName>
        <fullName evidence="1">Uncharacterized protein</fullName>
    </submittedName>
</protein>